<gene>
    <name evidence="7" type="ORF">SAMN05216218_105266</name>
</gene>
<dbReference type="GO" id="GO:0016887">
    <property type="term" value="F:ATP hydrolysis activity"/>
    <property type="evidence" value="ECO:0007669"/>
    <property type="project" value="InterPro"/>
</dbReference>
<dbReference type="PROSITE" id="PS50893">
    <property type="entry name" value="ABC_TRANSPORTER_2"/>
    <property type="match status" value="2"/>
</dbReference>
<dbReference type="EMBL" id="FNBK01000005">
    <property type="protein sequence ID" value="SDF35319.1"/>
    <property type="molecule type" value="Genomic_DNA"/>
</dbReference>
<keyword evidence="4 7" id="KW-0067">ATP-binding</keyword>
<evidence type="ECO:0000313" key="7">
    <source>
        <dbReference type="EMBL" id="SDF35319.1"/>
    </source>
</evidence>
<evidence type="ECO:0000259" key="6">
    <source>
        <dbReference type="PROSITE" id="PS50893"/>
    </source>
</evidence>
<dbReference type="Gene3D" id="3.40.50.300">
    <property type="entry name" value="P-loop containing nucleotide triphosphate hydrolases"/>
    <property type="match status" value="2"/>
</dbReference>
<keyword evidence="1" id="KW-0813">Transport</keyword>
<proteinExistence type="predicted"/>
<evidence type="ECO:0000256" key="5">
    <source>
        <dbReference type="SAM" id="MobiDB-lite"/>
    </source>
</evidence>
<feature type="compositionally biased region" description="Low complexity" evidence="5">
    <location>
        <begin position="545"/>
        <end position="557"/>
    </location>
</feature>
<dbReference type="AlphaFoldDB" id="A0A1G7KEP2"/>
<dbReference type="STRING" id="660518.SAMN05216218_105266"/>
<feature type="domain" description="ABC transporter" evidence="6">
    <location>
        <begin position="18"/>
        <end position="280"/>
    </location>
</feature>
<dbReference type="PROSITE" id="PS00211">
    <property type="entry name" value="ABC_TRANSPORTER_1"/>
    <property type="match status" value="1"/>
</dbReference>
<feature type="compositionally biased region" description="Basic and acidic residues" evidence="5">
    <location>
        <begin position="558"/>
        <end position="570"/>
    </location>
</feature>
<dbReference type="GO" id="GO:0005524">
    <property type="term" value="F:ATP binding"/>
    <property type="evidence" value="ECO:0007669"/>
    <property type="project" value="UniProtKB-KW"/>
</dbReference>
<keyword evidence="2" id="KW-0677">Repeat</keyword>
<protein>
    <submittedName>
        <fullName evidence="7">Nucleoside ABC transporter ATP-binding protein</fullName>
    </submittedName>
</protein>
<sequence>MWMSYIQPSVTVMTDDLLRMESIVKTFPGVIANDHVDLTVRRGEIHGLLGENGAGKSTLMKVLYGLYAPDEGTIRFDGEPLRLDRPQDAIDAGIGMVHQHFKLIPRLSVTENIVLGSREPAAPFRQENLGDGPLATLRSSGPVQAVASRFSLGLDRPKRRISDLADQYGFDIDVSAPVRELDVGQRQRVEILKALYRDVDLLILDEPTAVLTPVEAERLFETLERLVDDGLSVILITHKLKEVKSVTDRVTVLREGEDIGTVETATVDRSELARMMVGRDVLFEIDKPDTTVGEPVLEATGVSAIDDRGVDKLSSVDVRVDAGEIVGIAGVSGNGQKQLAETVAGVRDPTAGTIEISGQELADAPPEEFVAQGVSFVPEDRHEHGCAGDLSVMHNAVMKDFRDEQFGDSVLFDYGSVGDFASELVDDFDVRGVSDVTANCAKDLSGGNLQKLILARELARDPELLVANQPTRGIDVGAIEFVRERLLEQRNRGTGVLLFSEDLDELFDLSDRLLVIYEGEIVLRTTPEETTREQVSVEMNGGGDAQVAVADADPADAATRRAADGGRSEQ</sequence>
<dbReference type="CDD" id="cd03215">
    <property type="entry name" value="ABC_Carb_Monos_II"/>
    <property type="match status" value="1"/>
</dbReference>
<evidence type="ECO:0000256" key="4">
    <source>
        <dbReference type="ARBA" id="ARBA00022840"/>
    </source>
</evidence>
<accession>A0A1G7KEP2</accession>
<dbReference type="SUPFAM" id="SSF52540">
    <property type="entry name" value="P-loop containing nucleoside triphosphate hydrolases"/>
    <property type="match status" value="2"/>
</dbReference>
<evidence type="ECO:0000313" key="8">
    <source>
        <dbReference type="Proteomes" id="UP000199076"/>
    </source>
</evidence>
<dbReference type="CDD" id="cd03216">
    <property type="entry name" value="ABC_Carb_Monos_I"/>
    <property type="match status" value="1"/>
</dbReference>
<dbReference type="Pfam" id="PF00005">
    <property type="entry name" value="ABC_tran"/>
    <property type="match status" value="2"/>
</dbReference>
<name>A0A1G7KEP2_9EURY</name>
<evidence type="ECO:0000256" key="1">
    <source>
        <dbReference type="ARBA" id="ARBA00022448"/>
    </source>
</evidence>
<dbReference type="InterPro" id="IPR003439">
    <property type="entry name" value="ABC_transporter-like_ATP-bd"/>
</dbReference>
<organism evidence="7 8">
    <name type="scientific">Halorientalis regularis</name>
    <dbReference type="NCBI Taxonomy" id="660518"/>
    <lineage>
        <taxon>Archaea</taxon>
        <taxon>Methanobacteriati</taxon>
        <taxon>Methanobacteriota</taxon>
        <taxon>Stenosarchaea group</taxon>
        <taxon>Halobacteria</taxon>
        <taxon>Halobacteriales</taxon>
        <taxon>Haloarculaceae</taxon>
        <taxon>Halorientalis</taxon>
    </lineage>
</organism>
<keyword evidence="8" id="KW-1185">Reference proteome</keyword>
<reference evidence="8" key="1">
    <citation type="submission" date="2016-10" db="EMBL/GenBank/DDBJ databases">
        <authorList>
            <person name="Varghese N."/>
            <person name="Submissions S."/>
        </authorList>
    </citation>
    <scope>NUCLEOTIDE SEQUENCE [LARGE SCALE GENOMIC DNA]</scope>
    <source>
        <strain evidence="8">IBRC-M 10760</strain>
    </source>
</reference>
<dbReference type="Proteomes" id="UP000199076">
    <property type="component" value="Unassembled WGS sequence"/>
</dbReference>
<feature type="region of interest" description="Disordered" evidence="5">
    <location>
        <begin position="539"/>
        <end position="570"/>
    </location>
</feature>
<dbReference type="SMART" id="SM00382">
    <property type="entry name" value="AAA"/>
    <property type="match status" value="2"/>
</dbReference>
<dbReference type="InterPro" id="IPR050107">
    <property type="entry name" value="ABC_carbohydrate_import_ATPase"/>
</dbReference>
<dbReference type="PANTHER" id="PTHR43790:SF9">
    <property type="entry name" value="GALACTOFURANOSE TRANSPORTER ATP-BINDING PROTEIN YTFR"/>
    <property type="match status" value="1"/>
</dbReference>
<feature type="domain" description="ABC transporter" evidence="6">
    <location>
        <begin position="297"/>
        <end position="543"/>
    </location>
</feature>
<dbReference type="InterPro" id="IPR017871">
    <property type="entry name" value="ABC_transporter-like_CS"/>
</dbReference>
<dbReference type="InterPro" id="IPR027417">
    <property type="entry name" value="P-loop_NTPase"/>
</dbReference>
<dbReference type="PANTHER" id="PTHR43790">
    <property type="entry name" value="CARBOHYDRATE TRANSPORT ATP-BINDING PROTEIN MG119-RELATED"/>
    <property type="match status" value="1"/>
</dbReference>
<evidence type="ECO:0000256" key="2">
    <source>
        <dbReference type="ARBA" id="ARBA00022737"/>
    </source>
</evidence>
<keyword evidence="3" id="KW-0547">Nucleotide-binding</keyword>
<evidence type="ECO:0000256" key="3">
    <source>
        <dbReference type="ARBA" id="ARBA00022741"/>
    </source>
</evidence>
<dbReference type="InterPro" id="IPR003593">
    <property type="entry name" value="AAA+_ATPase"/>
</dbReference>